<gene>
    <name evidence="1" type="ORF">THFILI_06335</name>
</gene>
<dbReference type="InterPro" id="IPR016084">
    <property type="entry name" value="Haem_Oase-like_multi-hlx"/>
</dbReference>
<dbReference type="EMBL" id="JPSL02000039">
    <property type="protein sequence ID" value="KGQ21787.1"/>
    <property type="molecule type" value="Genomic_DNA"/>
</dbReference>
<organism evidence="1 2">
    <name type="scientific">Thermus filiformis</name>
    <dbReference type="NCBI Taxonomy" id="276"/>
    <lineage>
        <taxon>Bacteria</taxon>
        <taxon>Thermotogati</taxon>
        <taxon>Deinococcota</taxon>
        <taxon>Deinococci</taxon>
        <taxon>Thermales</taxon>
        <taxon>Thermaceae</taxon>
        <taxon>Thermus</taxon>
    </lineage>
</organism>
<evidence type="ECO:0000313" key="1">
    <source>
        <dbReference type="EMBL" id="KGQ21787.1"/>
    </source>
</evidence>
<evidence type="ECO:0000313" key="2">
    <source>
        <dbReference type="Proteomes" id="UP000030364"/>
    </source>
</evidence>
<dbReference type="STRING" id="276.THFILI_06335"/>
<dbReference type="SUPFAM" id="SSF48613">
    <property type="entry name" value="Heme oxygenase-like"/>
    <property type="match status" value="1"/>
</dbReference>
<comment type="caution">
    <text evidence="1">The sequence shown here is derived from an EMBL/GenBank/DDBJ whole genome shotgun (WGS) entry which is preliminary data.</text>
</comment>
<dbReference type="RefSeq" id="WP_038064620.1">
    <property type="nucleotide sequence ID" value="NZ_JPSL02000039.1"/>
</dbReference>
<accession>A0A0A2WSQ4</accession>
<dbReference type="AlphaFoldDB" id="A0A0A2WSQ4"/>
<dbReference type="Proteomes" id="UP000030364">
    <property type="component" value="Unassembled WGS sequence"/>
</dbReference>
<sequence>MRVRALLGHEALLERILRLPIRWSRERFTYWLLQDYPFVEGLFRFQAGLLREAPQAHRLALIEALRATAEELDWLLSQGADPRAPVHPVRRAYVELLAEMEGLPVSPSGSNSYPVRTVLHYVMQRVFLEAWVAHAGSEETLEVAQHWTAPEFQAVLYDLEVMAEGALEVASRREHREAKGPLLDRYVARVLEMEYLSWRLLAD</sequence>
<keyword evidence="2" id="KW-1185">Reference proteome</keyword>
<reference evidence="1 2" key="1">
    <citation type="journal article" date="2015" name="Genome Announc.">
        <title>Draft Genome Sequence of the Thermophile Thermus filiformis ATCC 43280, Producer of Carotenoid-(Di)glucoside-Branched Fatty Acid (Di)esters and Source of Hyperthermostable Enzymes of Biotechnological Interest.</title>
        <authorList>
            <person name="Mandelli F."/>
            <person name="Oliveira Ramires B."/>
            <person name="Couger M.B."/>
            <person name="Paixao D.A."/>
            <person name="Camilo C.M."/>
            <person name="Polikarpov I."/>
            <person name="Prade R."/>
            <person name="Riano-Pachon D.M."/>
            <person name="Squina F.M."/>
        </authorList>
    </citation>
    <scope>NUCLEOTIDE SEQUENCE [LARGE SCALE GENOMIC DNA]</scope>
    <source>
        <strain evidence="1 2">ATCC 43280</strain>
    </source>
</reference>
<dbReference type="PATRIC" id="fig|276.5.peg.1396"/>
<dbReference type="OrthoDB" id="26646at2"/>
<dbReference type="Gene3D" id="1.20.910.10">
    <property type="entry name" value="Heme oxygenase-like"/>
    <property type="match status" value="1"/>
</dbReference>
<name>A0A0A2WSQ4_THEFI</name>
<proteinExistence type="predicted"/>
<protein>
    <submittedName>
        <fullName evidence="1">Uncharacterized protein</fullName>
    </submittedName>
</protein>